<dbReference type="InterPro" id="IPR025857">
    <property type="entry name" value="MacB_PCD"/>
</dbReference>
<feature type="transmembrane region" description="Helical" evidence="6">
    <location>
        <begin position="768"/>
        <end position="790"/>
    </location>
</feature>
<reference evidence="9 10" key="1">
    <citation type="submission" date="2016-11" db="EMBL/GenBank/DDBJ databases">
        <authorList>
            <person name="Jaros S."/>
            <person name="Januszkiewicz K."/>
            <person name="Wedrychowicz H."/>
        </authorList>
    </citation>
    <scope>NUCLEOTIDE SEQUENCE [LARGE SCALE GENOMIC DNA]</scope>
    <source>
        <strain evidence="9 10">DSM 9705</strain>
    </source>
</reference>
<dbReference type="STRING" id="1121409.SAMN02745124_02206"/>
<feature type="transmembrane region" description="Helical" evidence="6">
    <location>
        <begin position="473"/>
        <end position="494"/>
    </location>
</feature>
<dbReference type="AlphaFoldDB" id="A0A1M5WCC6"/>
<feature type="domain" description="ABC3 transporter permease C-terminal" evidence="7">
    <location>
        <begin position="260"/>
        <end position="377"/>
    </location>
</feature>
<dbReference type="Pfam" id="PF02687">
    <property type="entry name" value="FtsX"/>
    <property type="match status" value="2"/>
</dbReference>
<evidence type="ECO:0000259" key="8">
    <source>
        <dbReference type="Pfam" id="PF12704"/>
    </source>
</evidence>
<comment type="subcellular location">
    <subcellularLocation>
        <location evidence="1">Cell membrane</location>
        <topology evidence="1">Multi-pass membrane protein</topology>
    </subcellularLocation>
</comment>
<keyword evidence="3 6" id="KW-0812">Transmembrane</keyword>
<dbReference type="RefSeq" id="WP_073375977.1">
    <property type="nucleotide sequence ID" value="NZ_FQXS01000012.1"/>
</dbReference>
<keyword evidence="5 6" id="KW-0472">Membrane</keyword>
<evidence type="ECO:0000256" key="3">
    <source>
        <dbReference type="ARBA" id="ARBA00022692"/>
    </source>
</evidence>
<dbReference type="EMBL" id="FQXS01000012">
    <property type="protein sequence ID" value="SHH85166.1"/>
    <property type="molecule type" value="Genomic_DNA"/>
</dbReference>
<feature type="domain" description="ABC3 transporter permease C-terminal" evidence="7">
    <location>
        <begin position="710"/>
        <end position="824"/>
    </location>
</feature>
<dbReference type="Proteomes" id="UP000184139">
    <property type="component" value="Unassembled WGS sequence"/>
</dbReference>
<feature type="transmembrane region" description="Helical" evidence="6">
    <location>
        <begin position="707"/>
        <end position="728"/>
    </location>
</feature>
<feature type="transmembrane region" description="Helical" evidence="6">
    <location>
        <begin position="643"/>
        <end position="664"/>
    </location>
</feature>
<dbReference type="GO" id="GO:0005886">
    <property type="term" value="C:plasma membrane"/>
    <property type="evidence" value="ECO:0007669"/>
    <property type="project" value="UniProtKB-SubCell"/>
</dbReference>
<evidence type="ECO:0000256" key="4">
    <source>
        <dbReference type="ARBA" id="ARBA00022989"/>
    </source>
</evidence>
<evidence type="ECO:0000256" key="5">
    <source>
        <dbReference type="ARBA" id="ARBA00023136"/>
    </source>
</evidence>
<feature type="transmembrane region" description="Helical" evidence="6">
    <location>
        <begin position="12"/>
        <end position="35"/>
    </location>
</feature>
<evidence type="ECO:0000256" key="6">
    <source>
        <dbReference type="SAM" id="Phobius"/>
    </source>
</evidence>
<evidence type="ECO:0000313" key="9">
    <source>
        <dbReference type="EMBL" id="SHH85166.1"/>
    </source>
</evidence>
<evidence type="ECO:0000256" key="2">
    <source>
        <dbReference type="ARBA" id="ARBA00022475"/>
    </source>
</evidence>
<feature type="transmembrane region" description="Helical" evidence="6">
    <location>
        <begin position="254"/>
        <end position="281"/>
    </location>
</feature>
<sequence>MIQVRFVLRELRYGGAQALTFILCVALSIATLTALNSFRSDVHRSLLNDAQKLHGGDVIIHSHYPISEPLEQAVRDIQSRAGADLARVYGFNSVVRPEVADGSLFVNIMAVAPGYPLYGSVDLASGRPFGEVLQAGAVVVAPEVLSRLSLRIGDRLRIGTAVLTIVDTIDYDPSRPVSIFSLGPRIFTSTGDLEQMGLLGVGSRSHYEILLRLPEPEQARKIAETLSRVATAGQERVETATTARSQVKRFFDNMLFFLSFISIFTLLLSGIGMQSSLSALLRQKQYTIAIGKTVGATYRFLLLHYLALTMLLGLIGAIAGVLAGLIIKSTFPLLFGEIIPAELMLGVTIGDLVEGMLIGLLVVVLFSSLPLYRIAAIRPVALLRLDLTGNVGKPATYLLAALVVVFLALLVVRQLEDVQTGLVFMLGCLGFIAIIFLLTSLVLRLLRALPVGNLAMRQAFRSLFRPGNATRSIIVTLASALSVLLTIFLLEFNLVASFITSYPKDAPNLFSLDIQRGQQEAFFAAVGKEAELFPVVRGRLLSINGEAIDYERENQRRSDSLAREFNLTYRDTLLDDEIIVRGERLFEASRPASDVVEVSVLDTIAEIGDIDLGDRLVFSIQGLPMTAEVTSIRSRTKSKLYPFFYFVFAEEVLAAAPHTFFAALHLERDAIDETITRIVTALPNVSTLNVADTVVRLGELIDRLARVITFFSLFSIVAGCLILIGSVLATRLERIRDCAYYKIVGGTTRFVLSITVYENLLLGMTSSILAAAVAIVSSWLICSAWFNIAFRLHGGALVIMALTTCAAVVGIGLISSLSIVRQKPVTFLYRQNG</sequence>
<gene>
    <name evidence="9" type="ORF">SAMN02745124_02206</name>
</gene>
<feature type="transmembrane region" description="Helical" evidence="6">
    <location>
        <begin position="357"/>
        <end position="375"/>
    </location>
</feature>
<dbReference type="InterPro" id="IPR038766">
    <property type="entry name" value="Membrane_comp_ABC_pdt"/>
</dbReference>
<dbReference type="InterPro" id="IPR003838">
    <property type="entry name" value="ABC3_permease_C"/>
</dbReference>
<evidence type="ECO:0000313" key="10">
    <source>
        <dbReference type="Proteomes" id="UP000184139"/>
    </source>
</evidence>
<dbReference type="PANTHER" id="PTHR30287">
    <property type="entry name" value="MEMBRANE COMPONENT OF PREDICTED ABC SUPERFAMILY METABOLITE UPTAKE TRANSPORTER"/>
    <property type="match status" value="1"/>
</dbReference>
<organism evidence="9 10">
    <name type="scientific">Desulfofustis glycolicus DSM 9705</name>
    <dbReference type="NCBI Taxonomy" id="1121409"/>
    <lineage>
        <taxon>Bacteria</taxon>
        <taxon>Pseudomonadati</taxon>
        <taxon>Thermodesulfobacteriota</taxon>
        <taxon>Desulfobulbia</taxon>
        <taxon>Desulfobulbales</taxon>
        <taxon>Desulfocapsaceae</taxon>
        <taxon>Desulfofustis</taxon>
    </lineage>
</organism>
<feature type="transmembrane region" description="Helical" evidence="6">
    <location>
        <begin position="395"/>
        <end position="412"/>
    </location>
</feature>
<evidence type="ECO:0000256" key="1">
    <source>
        <dbReference type="ARBA" id="ARBA00004651"/>
    </source>
</evidence>
<feature type="transmembrane region" description="Helical" evidence="6">
    <location>
        <begin position="333"/>
        <end position="350"/>
    </location>
</feature>
<protein>
    <submittedName>
        <fullName evidence="9">Putative ABC transport system permease protein</fullName>
    </submittedName>
</protein>
<keyword evidence="2" id="KW-1003">Cell membrane</keyword>
<dbReference type="PANTHER" id="PTHR30287:SF1">
    <property type="entry name" value="INNER MEMBRANE PROTEIN"/>
    <property type="match status" value="1"/>
</dbReference>
<dbReference type="Pfam" id="PF12704">
    <property type="entry name" value="MacB_PCD"/>
    <property type="match status" value="1"/>
</dbReference>
<feature type="transmembrane region" description="Helical" evidence="6">
    <location>
        <begin position="797"/>
        <end position="820"/>
    </location>
</feature>
<dbReference type="OrthoDB" id="9775544at2"/>
<feature type="transmembrane region" description="Helical" evidence="6">
    <location>
        <begin position="302"/>
        <end position="327"/>
    </location>
</feature>
<keyword evidence="4 6" id="KW-1133">Transmembrane helix</keyword>
<name>A0A1M5WCC6_9BACT</name>
<feature type="transmembrane region" description="Helical" evidence="6">
    <location>
        <begin position="424"/>
        <end position="446"/>
    </location>
</feature>
<accession>A0A1M5WCC6</accession>
<proteinExistence type="predicted"/>
<evidence type="ECO:0000259" key="7">
    <source>
        <dbReference type="Pfam" id="PF02687"/>
    </source>
</evidence>
<keyword evidence="10" id="KW-1185">Reference proteome</keyword>
<feature type="domain" description="MacB-like periplasmic core" evidence="8">
    <location>
        <begin position="21"/>
        <end position="227"/>
    </location>
</feature>